<reference evidence="2" key="2">
    <citation type="journal article" date="2012" name="PLoS ONE">
        <title>A Deeply Branching Thermophilic Bacterium with an Ancient Acetyl-CoA Pathway Dominates a Subsurface Ecosystem.</title>
        <authorList>
            <person name="Takami H."/>
            <person name="Noguchi H."/>
            <person name="Takaki Y."/>
            <person name="Uchiyama I."/>
            <person name="Toyoda A."/>
            <person name="Nishi S."/>
            <person name="Chee G.-J."/>
            <person name="Arai W."/>
            <person name="Nunoura T."/>
            <person name="Itoh T."/>
            <person name="Hattori M."/>
            <person name="Takai K."/>
        </authorList>
    </citation>
    <scope>NUCLEOTIDE SEQUENCE</scope>
</reference>
<feature type="region of interest" description="Disordered" evidence="1">
    <location>
        <begin position="83"/>
        <end position="105"/>
    </location>
</feature>
<name>H5SPN1_9ZZZZ</name>
<proteinExistence type="predicted"/>
<evidence type="ECO:0000256" key="1">
    <source>
        <dbReference type="SAM" id="MobiDB-lite"/>
    </source>
</evidence>
<dbReference type="AlphaFoldDB" id="H5SPN1"/>
<sequence length="105" mass="11194">MEPTENEGDVRLRAVVVATGAPGAGVELSATVRRSWLERVQANASSPEERAERALTALAELAELPNQTTVTVRALEAGLELPFRGPVPPPTGSWLPAEYPPDVTH</sequence>
<reference evidence="2" key="1">
    <citation type="journal article" date="2005" name="Environ. Microbiol.">
        <title>Genetic and functional properties of uncultivated thermophilic crenarchaeotes from a subsurface gold mine as revealed by analysis of genome fragments.</title>
        <authorList>
            <person name="Nunoura T."/>
            <person name="Hirayama H."/>
            <person name="Takami H."/>
            <person name="Oida H."/>
            <person name="Nishi S."/>
            <person name="Shimamura S."/>
            <person name="Suzuki Y."/>
            <person name="Inagaki F."/>
            <person name="Takai K."/>
            <person name="Nealson K.H."/>
            <person name="Horikoshi K."/>
        </authorList>
    </citation>
    <scope>NUCLEOTIDE SEQUENCE</scope>
</reference>
<gene>
    <name evidence="2" type="ORF">HGMM_F54D01C44</name>
</gene>
<protein>
    <submittedName>
        <fullName evidence="2">Uncharacterized protein</fullName>
    </submittedName>
</protein>
<accession>H5SPN1</accession>
<organism evidence="2">
    <name type="scientific">uncultured prokaryote</name>
    <dbReference type="NCBI Taxonomy" id="198431"/>
    <lineage>
        <taxon>unclassified sequences</taxon>
        <taxon>environmental samples</taxon>
    </lineage>
</organism>
<evidence type="ECO:0000313" key="2">
    <source>
        <dbReference type="EMBL" id="BAL58117.1"/>
    </source>
</evidence>
<dbReference type="EMBL" id="AP011793">
    <property type="protein sequence ID" value="BAL58117.1"/>
    <property type="molecule type" value="Genomic_DNA"/>
</dbReference>